<dbReference type="RefSeq" id="WP_063757521.1">
    <property type="nucleotide sequence ID" value="NZ_JBHEZZ010000010.1"/>
</dbReference>
<feature type="domain" description="CBM3" evidence="2">
    <location>
        <begin position="44"/>
        <end position="197"/>
    </location>
</feature>
<evidence type="ECO:0000313" key="4">
    <source>
        <dbReference type="Proteomes" id="UP001592528"/>
    </source>
</evidence>
<comment type="caution">
    <text evidence="3">The sequence shown here is derived from an EMBL/GenBank/DDBJ whole genome shotgun (WGS) entry which is preliminary data.</text>
</comment>
<dbReference type="SUPFAM" id="SSF49899">
    <property type="entry name" value="Concanavalin A-like lectins/glucanases"/>
    <property type="match status" value="1"/>
</dbReference>
<accession>A0ABV6UQ26</accession>
<dbReference type="EMBL" id="JBHEZZ010000010">
    <property type="protein sequence ID" value="MFC1403578.1"/>
    <property type="molecule type" value="Genomic_DNA"/>
</dbReference>
<evidence type="ECO:0000256" key="1">
    <source>
        <dbReference type="SAM" id="MobiDB-lite"/>
    </source>
</evidence>
<dbReference type="InterPro" id="IPR006311">
    <property type="entry name" value="TAT_signal"/>
</dbReference>
<dbReference type="SUPFAM" id="SSF49384">
    <property type="entry name" value="Carbohydrate-binding domain"/>
    <property type="match status" value="1"/>
</dbReference>
<dbReference type="InterPro" id="IPR013320">
    <property type="entry name" value="ConA-like_dom_sf"/>
</dbReference>
<organism evidence="3 4">
    <name type="scientific">Streptacidiphilus cavernicola</name>
    <dbReference type="NCBI Taxonomy" id="3342716"/>
    <lineage>
        <taxon>Bacteria</taxon>
        <taxon>Bacillati</taxon>
        <taxon>Actinomycetota</taxon>
        <taxon>Actinomycetes</taxon>
        <taxon>Kitasatosporales</taxon>
        <taxon>Streptomycetaceae</taxon>
        <taxon>Streptacidiphilus</taxon>
    </lineage>
</organism>
<feature type="region of interest" description="Disordered" evidence="1">
    <location>
        <begin position="193"/>
        <end position="225"/>
    </location>
</feature>
<dbReference type="InterPro" id="IPR036966">
    <property type="entry name" value="CBM3_sf"/>
</dbReference>
<gene>
    <name evidence="3" type="ORF">ACEZDJ_20010</name>
</gene>
<evidence type="ECO:0000259" key="2">
    <source>
        <dbReference type="PROSITE" id="PS51172"/>
    </source>
</evidence>
<evidence type="ECO:0000313" key="3">
    <source>
        <dbReference type="EMBL" id="MFC1403578.1"/>
    </source>
</evidence>
<name>A0ABV6UQ26_9ACTN</name>
<proteinExistence type="predicted"/>
<dbReference type="Pfam" id="PF00942">
    <property type="entry name" value="CBM_3"/>
    <property type="match status" value="1"/>
</dbReference>
<dbReference type="Proteomes" id="UP001592528">
    <property type="component" value="Unassembled WGS sequence"/>
</dbReference>
<dbReference type="Gene3D" id="2.60.120.200">
    <property type="match status" value="1"/>
</dbReference>
<sequence>MEHVHPHRTPLDLRRRTRRALLAGAAALVCAATALYPTVHPAHADSPALSVLYKTTTGASADEAEPWFQVVNNSTTAVPLSQVTLRYYFTADGASSYTFACAWAVVSCSNVTGTVAALATPSATADHYLQISFGAGAGSLAPGASTGDLQLRLYRSDWQNVNQANDYSFNGADTSYTASSTVTAYRSGALVWGTEPAGGGGPTSSPTPTPTPTPTGGGGSTTPPSGATLFDDFHYTGPSDPALAAHDWTVRTGSGGPGVANTWSANAISFPSDSTAQGGRVMQLQATTDGTTAGTTQAEIDTTQRKFFEGTYAARVYFNDAPTSGANGDHVNETFYTITPDDSLYSEDDFEYLPNGGWGGPANSMYTTSWYSSDAFDRVTNDTIGSLQGWHTLVATVAGGTVTYYIDGTQVFSSTGKYYPREKMTIDFNEWFIDLPFTGARTWDEKVNWVYYNASGAQSPATVQSAVNAYEAAGTHFTDTVPN</sequence>
<protein>
    <submittedName>
        <fullName evidence="3">Cellulose binding domain-containing protein</fullName>
    </submittedName>
</protein>
<reference evidence="3 4" key="1">
    <citation type="submission" date="2024-09" db="EMBL/GenBank/DDBJ databases">
        <authorList>
            <person name="Lee S.D."/>
        </authorList>
    </citation>
    <scope>NUCLEOTIDE SEQUENCE [LARGE SCALE GENOMIC DNA]</scope>
    <source>
        <strain evidence="3 4">N1-5</strain>
    </source>
</reference>
<dbReference type="InterPro" id="IPR001956">
    <property type="entry name" value="CBM3"/>
</dbReference>
<dbReference type="CDD" id="cd00413">
    <property type="entry name" value="Glyco_hydrolase_16"/>
    <property type="match status" value="1"/>
</dbReference>
<dbReference type="PROSITE" id="PS51172">
    <property type="entry name" value="CBM3"/>
    <property type="match status" value="1"/>
</dbReference>
<dbReference type="InterPro" id="IPR008965">
    <property type="entry name" value="CBM2/CBM3_carb-bd_dom_sf"/>
</dbReference>
<dbReference type="Gene3D" id="2.60.40.710">
    <property type="entry name" value="Endoglucanase-like"/>
    <property type="match status" value="1"/>
</dbReference>
<dbReference type="PROSITE" id="PS51318">
    <property type="entry name" value="TAT"/>
    <property type="match status" value="1"/>
</dbReference>
<keyword evidence="4" id="KW-1185">Reference proteome</keyword>
<dbReference type="SMART" id="SM01067">
    <property type="entry name" value="CBM_3"/>
    <property type="match status" value="1"/>
</dbReference>